<feature type="region of interest" description="Disordered" evidence="1">
    <location>
        <begin position="1"/>
        <end position="47"/>
    </location>
</feature>
<feature type="non-terminal residue" evidence="2">
    <location>
        <position position="1"/>
    </location>
</feature>
<accession>A0A3B0WB06</accession>
<dbReference type="EMBL" id="UOFB01000261">
    <property type="protein sequence ID" value="VAW48402.1"/>
    <property type="molecule type" value="Genomic_DNA"/>
</dbReference>
<feature type="compositionally biased region" description="Polar residues" evidence="1">
    <location>
        <begin position="28"/>
        <end position="47"/>
    </location>
</feature>
<dbReference type="AlphaFoldDB" id="A0A3B0WB06"/>
<protein>
    <submittedName>
        <fullName evidence="2">Uncharacterized protein</fullName>
    </submittedName>
</protein>
<name>A0A3B0WB06_9ZZZZ</name>
<gene>
    <name evidence="2" type="ORF">MNBD_GAMMA04-152</name>
</gene>
<sequence>EQHLDHFLPPQEISPLQLAKLQGKQRQRASSQQNTQTDAQPESTLEW</sequence>
<reference evidence="2" key="1">
    <citation type="submission" date="2018-06" db="EMBL/GenBank/DDBJ databases">
        <authorList>
            <person name="Zhirakovskaya E."/>
        </authorList>
    </citation>
    <scope>NUCLEOTIDE SEQUENCE</scope>
</reference>
<proteinExistence type="predicted"/>
<organism evidence="2">
    <name type="scientific">hydrothermal vent metagenome</name>
    <dbReference type="NCBI Taxonomy" id="652676"/>
    <lineage>
        <taxon>unclassified sequences</taxon>
        <taxon>metagenomes</taxon>
        <taxon>ecological metagenomes</taxon>
    </lineage>
</organism>
<evidence type="ECO:0000313" key="2">
    <source>
        <dbReference type="EMBL" id="VAW48402.1"/>
    </source>
</evidence>
<evidence type="ECO:0000256" key="1">
    <source>
        <dbReference type="SAM" id="MobiDB-lite"/>
    </source>
</evidence>